<keyword evidence="4" id="KW-1185">Reference proteome</keyword>
<dbReference type="GO" id="GO:0008270">
    <property type="term" value="F:zinc ion binding"/>
    <property type="evidence" value="ECO:0007669"/>
    <property type="project" value="UniProtKB-KW"/>
</dbReference>
<dbReference type="PANTHER" id="PTHR33936">
    <property type="entry name" value="PROTEIN CBG17840"/>
    <property type="match status" value="1"/>
</dbReference>
<dbReference type="InterPro" id="IPR036236">
    <property type="entry name" value="Znf_C2H2_sf"/>
</dbReference>
<protein>
    <recommendedName>
        <fullName evidence="2">C2H2-type domain-containing protein</fullName>
    </recommendedName>
</protein>
<comment type="caution">
    <text evidence="3">The sequence shown here is derived from an EMBL/GenBank/DDBJ whole genome shotgun (WGS) entry which is preliminary data.</text>
</comment>
<dbReference type="Gene3D" id="3.30.160.60">
    <property type="entry name" value="Classic Zinc Finger"/>
    <property type="match status" value="2"/>
</dbReference>
<dbReference type="EMBL" id="CAXKWB010023479">
    <property type="protein sequence ID" value="CAL4125313.1"/>
    <property type="molecule type" value="Genomic_DNA"/>
</dbReference>
<dbReference type="PROSITE" id="PS50157">
    <property type="entry name" value="ZINC_FINGER_C2H2_2"/>
    <property type="match status" value="2"/>
</dbReference>
<dbReference type="InterPro" id="IPR052797">
    <property type="entry name" value="RegFact_GeneExpr_CellDeath"/>
</dbReference>
<feature type="domain" description="C2H2-type" evidence="2">
    <location>
        <begin position="146"/>
        <end position="174"/>
    </location>
</feature>
<gene>
    <name evidence="3" type="ORF">MNOR_LOCUS25055</name>
</gene>
<sequence>VSASENTSSSSFSSKTPTVLPRVIKRERKCLIQSVSEINAKDTILEELKSGTQQLNITLEPAKVPPDYPSKISSQEAGFTLIKSENANVISSLTAVTSAQKLSTQNIKGIQPINGKIQTKPKVLLPKASFSVHNVIDELNPNKQGFRCTRCDKIFFSLTNIQRHMKNCGMDETSTSVRYPCPKCSVTFHTNGLLMRHLKACGTQNSSKVKVPCSTCGIHFVKSYIEKHMESCGVKNKSQEISTCGKCGVRFAGPSLLQKHNERCGQKNKPKTKLTCSNCSTSFIDKLSLDKHVEECCEGGKLSSLTCFNCGNLFTTKYNLKQHVANCGRESILKKTECFYPSCNKKFFHVKRMLQHIENEHKDMKMDESEFTFQSIEDFKKWKEEEESRTLTFYAKEGGKQYKHGTYLYFVCQHSGTDRSHWKYPRVGLKKNKKGTVKIGMMCPARMMVKRLNSGGVSVRYISTHNHEINLENTQHQPLSETTVRYIKQQLALGVPERKIKENLKVGFIDEELSENCLDDDLIRKKHLVTLRQIQAIGRRMNVIAQLHKDDAEAIDLLVRKLEMSECNPVITYKPQGNPLVIGAVELDDLPFADDLFALGLQTKEQLDIMRGSDTSVLCIDTTYCKKDGYAFLFTFVLPDGYGKGYPVAHFITNHRDETTLRYLFSSLKEHCPGLSVKAVMTDGMQSGVNAHKALSIVFGETKHLLCHNTLNRNWKFRLRALTKGHRTLQHEIIAYLDAMMREQSEDFFQQLGLTFMEKYSSLCPRFTEYFSKTYLNKPEHWAKCYRMSLDINNDSIPYCEALNMKLKKYYKNRNLKMRIHELVVLLVSFWNDTQVENVTLDEQEITGAASDSDHYEVEPVVFQLRPQEDQTVHGVFDDLDKLKVYFQNPNIRKEMLLNVSGTLNQWVQQCEAVIPSDSTAARHRESDTAVKNLIGTFQF</sequence>
<accession>A0AAV2RGR0</accession>
<organism evidence="3 4">
    <name type="scientific">Meganyctiphanes norvegica</name>
    <name type="common">Northern krill</name>
    <name type="synonym">Thysanopoda norvegica</name>
    <dbReference type="NCBI Taxonomy" id="48144"/>
    <lineage>
        <taxon>Eukaryota</taxon>
        <taxon>Metazoa</taxon>
        <taxon>Ecdysozoa</taxon>
        <taxon>Arthropoda</taxon>
        <taxon>Crustacea</taxon>
        <taxon>Multicrustacea</taxon>
        <taxon>Malacostraca</taxon>
        <taxon>Eumalacostraca</taxon>
        <taxon>Eucarida</taxon>
        <taxon>Euphausiacea</taxon>
        <taxon>Euphausiidae</taxon>
        <taxon>Meganyctiphanes</taxon>
    </lineage>
</organism>
<evidence type="ECO:0000313" key="3">
    <source>
        <dbReference type="EMBL" id="CAL4125313.1"/>
    </source>
</evidence>
<dbReference type="Pfam" id="PF10551">
    <property type="entry name" value="MULE"/>
    <property type="match status" value="1"/>
</dbReference>
<proteinExistence type="predicted"/>
<dbReference type="PANTHER" id="PTHR33936:SF25">
    <property type="entry name" value="C2H2-TYPE DOMAIN-CONTAINING PROTEIN"/>
    <property type="match status" value="1"/>
</dbReference>
<evidence type="ECO:0000313" key="4">
    <source>
        <dbReference type="Proteomes" id="UP001497623"/>
    </source>
</evidence>
<dbReference type="InterPro" id="IPR013087">
    <property type="entry name" value="Znf_C2H2_type"/>
</dbReference>
<reference evidence="3 4" key="1">
    <citation type="submission" date="2024-05" db="EMBL/GenBank/DDBJ databases">
        <authorList>
            <person name="Wallberg A."/>
        </authorList>
    </citation>
    <scope>NUCLEOTIDE SEQUENCE [LARGE SCALE GENOMIC DNA]</scope>
</reference>
<dbReference type="AlphaFoldDB" id="A0AAV2RGR0"/>
<dbReference type="PROSITE" id="PS00028">
    <property type="entry name" value="ZINC_FINGER_C2H2_1"/>
    <property type="match status" value="1"/>
</dbReference>
<evidence type="ECO:0000259" key="2">
    <source>
        <dbReference type="PROSITE" id="PS50157"/>
    </source>
</evidence>
<keyword evidence="1" id="KW-0479">Metal-binding</keyword>
<name>A0AAV2RGR0_MEGNR</name>
<dbReference type="Proteomes" id="UP001497623">
    <property type="component" value="Unassembled WGS sequence"/>
</dbReference>
<feature type="domain" description="C2H2-type" evidence="2">
    <location>
        <begin position="179"/>
        <end position="209"/>
    </location>
</feature>
<evidence type="ECO:0000256" key="1">
    <source>
        <dbReference type="PROSITE-ProRule" id="PRU00042"/>
    </source>
</evidence>
<dbReference type="SMART" id="SM00355">
    <property type="entry name" value="ZnF_C2H2"/>
    <property type="match status" value="5"/>
</dbReference>
<feature type="non-terminal residue" evidence="3">
    <location>
        <position position="1"/>
    </location>
</feature>
<keyword evidence="1" id="KW-0863">Zinc-finger</keyword>
<dbReference type="InterPro" id="IPR018289">
    <property type="entry name" value="MULE_transposase_dom"/>
</dbReference>
<dbReference type="SUPFAM" id="SSF57667">
    <property type="entry name" value="beta-beta-alpha zinc fingers"/>
    <property type="match status" value="1"/>
</dbReference>
<keyword evidence="1" id="KW-0862">Zinc</keyword>